<reference evidence="2 3" key="1">
    <citation type="submission" date="2020-09" db="EMBL/GenBank/DDBJ databases">
        <title>De no assembly of potato wild relative species, Solanum commersonii.</title>
        <authorList>
            <person name="Cho K."/>
        </authorList>
    </citation>
    <scope>NUCLEOTIDE SEQUENCE [LARGE SCALE GENOMIC DNA]</scope>
    <source>
        <strain evidence="2">LZ3.2</strain>
        <tissue evidence="2">Leaf</tissue>
    </source>
</reference>
<organism evidence="2 3">
    <name type="scientific">Solanum commersonii</name>
    <name type="common">Commerson's wild potato</name>
    <name type="synonym">Commerson's nightshade</name>
    <dbReference type="NCBI Taxonomy" id="4109"/>
    <lineage>
        <taxon>Eukaryota</taxon>
        <taxon>Viridiplantae</taxon>
        <taxon>Streptophyta</taxon>
        <taxon>Embryophyta</taxon>
        <taxon>Tracheophyta</taxon>
        <taxon>Spermatophyta</taxon>
        <taxon>Magnoliopsida</taxon>
        <taxon>eudicotyledons</taxon>
        <taxon>Gunneridae</taxon>
        <taxon>Pentapetalae</taxon>
        <taxon>asterids</taxon>
        <taxon>lamiids</taxon>
        <taxon>Solanales</taxon>
        <taxon>Solanaceae</taxon>
        <taxon>Solanoideae</taxon>
        <taxon>Solaneae</taxon>
        <taxon>Solanum</taxon>
    </lineage>
</organism>
<evidence type="ECO:0000313" key="3">
    <source>
        <dbReference type="Proteomes" id="UP000824120"/>
    </source>
</evidence>
<feature type="compositionally biased region" description="Basic and acidic residues" evidence="1">
    <location>
        <begin position="52"/>
        <end position="64"/>
    </location>
</feature>
<dbReference type="Proteomes" id="UP000824120">
    <property type="component" value="Chromosome 3"/>
</dbReference>
<evidence type="ECO:0000256" key="1">
    <source>
        <dbReference type="SAM" id="MobiDB-lite"/>
    </source>
</evidence>
<dbReference type="AlphaFoldDB" id="A0A9J5ZX29"/>
<evidence type="ECO:0000313" key="2">
    <source>
        <dbReference type="EMBL" id="KAG5616909.1"/>
    </source>
</evidence>
<dbReference type="EMBL" id="JACXVP010000003">
    <property type="protein sequence ID" value="KAG5616909.1"/>
    <property type="molecule type" value="Genomic_DNA"/>
</dbReference>
<proteinExistence type="predicted"/>
<gene>
    <name evidence="2" type="ORF">H5410_016733</name>
</gene>
<feature type="region of interest" description="Disordered" evidence="1">
    <location>
        <begin position="27"/>
        <end position="64"/>
    </location>
</feature>
<feature type="compositionally biased region" description="Low complexity" evidence="1">
    <location>
        <begin position="27"/>
        <end position="41"/>
    </location>
</feature>
<keyword evidence="3" id="KW-1185">Reference proteome</keyword>
<sequence>MGVKIVVLINFQYTQSNMVEEAIVVSSSSSSPSTSMAISGSPDQDRHHRFRGRDATHNSAWREI</sequence>
<protein>
    <submittedName>
        <fullName evidence="2">Uncharacterized protein</fullName>
    </submittedName>
</protein>
<name>A0A9J5ZX29_SOLCO</name>
<accession>A0A9J5ZX29</accession>
<comment type="caution">
    <text evidence="2">The sequence shown here is derived from an EMBL/GenBank/DDBJ whole genome shotgun (WGS) entry which is preliminary data.</text>
</comment>